<name>A0A4C1TSM4_EUMVA</name>
<accession>A0A4C1TSM4</accession>
<evidence type="ECO:0000256" key="5">
    <source>
        <dbReference type="ARBA" id="ARBA00023329"/>
    </source>
</evidence>
<keyword evidence="5" id="KW-0968">Cytoplasmic vesicle</keyword>
<dbReference type="STRING" id="151549.A0A4C1TSM4"/>
<evidence type="ECO:0000256" key="4">
    <source>
        <dbReference type="ARBA" id="ARBA00022753"/>
    </source>
</evidence>
<reference evidence="6 7" key="1">
    <citation type="journal article" date="2019" name="Commun. Biol.">
        <title>The bagworm genome reveals a unique fibroin gene that provides high tensile strength.</title>
        <authorList>
            <person name="Kono N."/>
            <person name="Nakamura H."/>
            <person name="Ohtoshi R."/>
            <person name="Tomita M."/>
            <person name="Numata K."/>
            <person name="Arakawa K."/>
        </authorList>
    </citation>
    <scope>NUCLEOTIDE SEQUENCE [LARGE SCALE GENOMIC DNA]</scope>
</reference>
<proteinExistence type="predicted"/>
<dbReference type="OrthoDB" id="9977282at2759"/>
<dbReference type="InterPro" id="IPR040057">
    <property type="entry name" value="Spe-39"/>
</dbReference>
<comment type="subcellular location">
    <subcellularLocation>
        <location evidence="2">Cytoplasmic vesicle</location>
    </subcellularLocation>
    <subcellularLocation>
        <location evidence="1">Early endosome</location>
    </subcellularLocation>
    <subcellularLocation>
        <location evidence="3">Late endosome</location>
    </subcellularLocation>
</comment>
<dbReference type="GO" id="GO:0005769">
    <property type="term" value="C:early endosome"/>
    <property type="evidence" value="ECO:0007669"/>
    <property type="project" value="UniProtKB-SubCell"/>
</dbReference>
<evidence type="ECO:0000256" key="2">
    <source>
        <dbReference type="ARBA" id="ARBA00004541"/>
    </source>
</evidence>
<evidence type="ECO:0000313" key="6">
    <source>
        <dbReference type="EMBL" id="GBP16948.1"/>
    </source>
</evidence>
<organism evidence="6 7">
    <name type="scientific">Eumeta variegata</name>
    <name type="common">Bagworm moth</name>
    <name type="synonym">Eumeta japonica</name>
    <dbReference type="NCBI Taxonomy" id="151549"/>
    <lineage>
        <taxon>Eukaryota</taxon>
        <taxon>Metazoa</taxon>
        <taxon>Ecdysozoa</taxon>
        <taxon>Arthropoda</taxon>
        <taxon>Hexapoda</taxon>
        <taxon>Insecta</taxon>
        <taxon>Pterygota</taxon>
        <taxon>Neoptera</taxon>
        <taxon>Endopterygota</taxon>
        <taxon>Lepidoptera</taxon>
        <taxon>Glossata</taxon>
        <taxon>Ditrysia</taxon>
        <taxon>Tineoidea</taxon>
        <taxon>Psychidae</taxon>
        <taxon>Oiketicinae</taxon>
        <taxon>Eumeta</taxon>
    </lineage>
</organism>
<evidence type="ECO:0000256" key="1">
    <source>
        <dbReference type="ARBA" id="ARBA00004412"/>
    </source>
</evidence>
<dbReference type="Proteomes" id="UP000299102">
    <property type="component" value="Unassembled WGS sequence"/>
</dbReference>
<dbReference type="PANTHER" id="PTHR13364:SF6">
    <property type="entry name" value="SPERMATOGENESIS-DEFECTIVE PROTEIN 39 HOMOLOG"/>
    <property type="match status" value="1"/>
</dbReference>
<comment type="caution">
    <text evidence="6">The sequence shown here is derived from an EMBL/GenBank/DDBJ whole genome shotgun (WGS) entry which is preliminary data.</text>
</comment>
<evidence type="ECO:0000256" key="3">
    <source>
        <dbReference type="ARBA" id="ARBA00004603"/>
    </source>
</evidence>
<keyword evidence="7" id="KW-1185">Reference proteome</keyword>
<dbReference type="GO" id="GO:0006886">
    <property type="term" value="P:intracellular protein transport"/>
    <property type="evidence" value="ECO:0007669"/>
    <property type="project" value="TreeGrafter"/>
</dbReference>
<dbReference type="PANTHER" id="PTHR13364">
    <property type="entry name" value="DEFECTIVE SPERMATOGENESIS PROTEIN 39"/>
    <property type="match status" value="1"/>
</dbReference>
<dbReference type="GO" id="GO:0005770">
    <property type="term" value="C:late endosome"/>
    <property type="evidence" value="ECO:0007669"/>
    <property type="project" value="UniProtKB-SubCell"/>
</dbReference>
<protein>
    <submittedName>
        <fullName evidence="6">Spermatogenesis-defective protein 39 homolog</fullName>
    </submittedName>
</protein>
<dbReference type="AlphaFoldDB" id="A0A4C1TSM4"/>
<dbReference type="GO" id="GO:0007034">
    <property type="term" value="P:vacuolar transport"/>
    <property type="evidence" value="ECO:0007669"/>
    <property type="project" value="TreeGrafter"/>
</dbReference>
<keyword evidence="4" id="KW-0967">Endosome</keyword>
<gene>
    <name evidence="6" type="primary">vipas39</name>
    <name evidence="6" type="ORF">EVAR_101969_1</name>
</gene>
<evidence type="ECO:0000313" key="7">
    <source>
        <dbReference type="Proteomes" id="UP000299102"/>
    </source>
</evidence>
<dbReference type="EMBL" id="BGZK01000083">
    <property type="protein sequence ID" value="GBP16948.1"/>
    <property type="molecule type" value="Genomic_DNA"/>
</dbReference>
<sequence length="318" mass="36101">MSLVMDDDDYWNSSDAKTKALNFDDDVSGKCLGHDKPERIETEETVPVTLKRLVLGRNCSLHAHRTLKSKTGLLDGAVAIGDGNAILTIYQFQHQVKMQGNNVDGLLKKITNTLTNYFDQPGIDVNQMKLVSAYIKLLEWQKCVNDPQLYNKSTLRCLAHCCANHWHEGAGKMMSPLTLCQQQQISLVQYDWVVLNVHAKLKNWDIVESLFTRKDWFGRSTLSSHIPLNVIITRLHDLKAGSTLLANFINRISSTDERLDIAKQLKIHSIVIETLAKQRDRSALTNYQMTLKPQSEEYVLAENTLRNPVSSNYDALFE</sequence>